<gene>
    <name evidence="4" type="ORF">ACFOND_11150</name>
</gene>
<evidence type="ECO:0000313" key="4">
    <source>
        <dbReference type="EMBL" id="MFC3702202.1"/>
    </source>
</evidence>
<dbReference type="RefSeq" id="WP_290281478.1">
    <property type="nucleotide sequence ID" value="NZ_JAUFQI010000001.1"/>
</dbReference>
<organism evidence="4 5">
    <name type="scientific">Reinekea marina</name>
    <dbReference type="NCBI Taxonomy" id="1310421"/>
    <lineage>
        <taxon>Bacteria</taxon>
        <taxon>Pseudomonadati</taxon>
        <taxon>Pseudomonadota</taxon>
        <taxon>Gammaproteobacteria</taxon>
        <taxon>Oceanospirillales</taxon>
        <taxon>Saccharospirillaceae</taxon>
        <taxon>Reinekea</taxon>
    </lineage>
</organism>
<evidence type="ECO:0008006" key="6">
    <source>
        <dbReference type="Google" id="ProtNLM"/>
    </source>
</evidence>
<keyword evidence="3" id="KW-0812">Transmembrane</keyword>
<reference evidence="5" key="1">
    <citation type="journal article" date="2019" name="Int. J. Syst. Evol. Microbiol.">
        <title>The Global Catalogue of Microorganisms (GCM) 10K type strain sequencing project: providing services to taxonomists for standard genome sequencing and annotation.</title>
        <authorList>
            <consortium name="The Broad Institute Genomics Platform"/>
            <consortium name="The Broad Institute Genome Sequencing Center for Infectious Disease"/>
            <person name="Wu L."/>
            <person name="Ma J."/>
        </authorList>
    </citation>
    <scope>NUCLEOTIDE SEQUENCE [LARGE SCALE GENOMIC DNA]</scope>
    <source>
        <strain evidence="5">CECT 8288</strain>
    </source>
</reference>
<evidence type="ECO:0000256" key="2">
    <source>
        <dbReference type="SAM" id="MobiDB-lite"/>
    </source>
</evidence>
<feature type="transmembrane region" description="Helical" evidence="3">
    <location>
        <begin position="12"/>
        <end position="32"/>
    </location>
</feature>
<accession>A0ABV7WTD4</accession>
<sequence>MTSILSAFSLNFVEVTLFSIVLLLSVITFVSNKRRINRLENRLEQAQALLTREIKMVNQGAIGVGRRFAQVEKKIKSGGSTVASFSSVKPKSEEKPLSNASKFAQIQQQAAKLDVQKPKRNTAAPKGLTTKAEQTLTSWLKEQQTA</sequence>
<proteinExistence type="predicted"/>
<keyword evidence="3" id="KW-1133">Transmembrane helix</keyword>
<evidence type="ECO:0000256" key="3">
    <source>
        <dbReference type="SAM" id="Phobius"/>
    </source>
</evidence>
<evidence type="ECO:0000313" key="5">
    <source>
        <dbReference type="Proteomes" id="UP001595710"/>
    </source>
</evidence>
<evidence type="ECO:0000256" key="1">
    <source>
        <dbReference type="SAM" id="Coils"/>
    </source>
</evidence>
<feature type="region of interest" description="Disordered" evidence="2">
    <location>
        <begin position="81"/>
        <end position="100"/>
    </location>
</feature>
<feature type="coiled-coil region" evidence="1">
    <location>
        <begin position="29"/>
        <end position="56"/>
    </location>
</feature>
<protein>
    <recommendedName>
        <fullName evidence="6">DUF948 domain-containing protein</fullName>
    </recommendedName>
</protein>
<keyword evidence="1" id="KW-0175">Coiled coil</keyword>
<dbReference type="Proteomes" id="UP001595710">
    <property type="component" value="Unassembled WGS sequence"/>
</dbReference>
<keyword evidence="5" id="KW-1185">Reference proteome</keyword>
<keyword evidence="3" id="KW-0472">Membrane</keyword>
<comment type="caution">
    <text evidence="4">The sequence shown here is derived from an EMBL/GenBank/DDBJ whole genome shotgun (WGS) entry which is preliminary data.</text>
</comment>
<name>A0ABV7WTD4_9GAMM</name>
<dbReference type="EMBL" id="JBHRYN010000012">
    <property type="protein sequence ID" value="MFC3702202.1"/>
    <property type="molecule type" value="Genomic_DNA"/>
</dbReference>